<reference evidence="1 2" key="2">
    <citation type="submission" date="2015-01" db="EMBL/GenBank/DDBJ databases">
        <title>Complete genome sequence of Pyrinomonas methylaliphatogenes type strain K22T.</title>
        <authorList>
            <person name="Lee K.C.Y."/>
            <person name="Power J.F."/>
            <person name="Dunfield P.F."/>
            <person name="Morgan X.C."/>
            <person name="Huttenhower C."/>
            <person name="Stott M.B."/>
        </authorList>
    </citation>
    <scope>NUCLEOTIDE SEQUENCE [LARGE SCALE GENOMIC DNA]</scope>
    <source>
        <strain evidence="1 2">K22</strain>
    </source>
</reference>
<dbReference type="Gene3D" id="2.170.120.30">
    <property type="match status" value="1"/>
</dbReference>
<evidence type="ECO:0000313" key="1">
    <source>
        <dbReference type="EMBL" id="CDM66576.1"/>
    </source>
</evidence>
<name>A0A0B6WZT7_9BACT</name>
<evidence type="ECO:0000313" key="2">
    <source>
        <dbReference type="Proteomes" id="UP000031518"/>
    </source>
</evidence>
<gene>
    <name evidence="1" type="ORF">PYK22_02608</name>
</gene>
<dbReference type="Gene3D" id="2.170.120.40">
    <property type="entry name" value="YbbR-like domain"/>
    <property type="match status" value="1"/>
</dbReference>
<dbReference type="STRING" id="454194.PYK22_02608"/>
<sequence>MNGRGSSFQPVTGFLYAIGRWMRALLFDDWALKALALGISLALWFAVASQRTPAAIRLRGVPLVFLLPNDVEIGNTPRDEVELTLRGAKSALDSLNVRNLVATVDLRNYELGERVLILTPDRISMELPEGVRIEDVEPDRIPIRLERRIVREVMVEPRFEGRLPDGFEIRRVQVMPELIKVRGPESHVNALQKVATESILLDGRRNSFTAQQVAVNIPDAKVVALEPSVAVQVEIAEQRVERQISNITVINDERHAPDHASIVVRGPRSVVESLRAEDLTLKLERSDDGSIRPHLDGPPGIVGQLELVSITPKLFTKKS</sequence>
<reference evidence="1 2" key="1">
    <citation type="submission" date="2013-12" db="EMBL/GenBank/DDBJ databases">
        <authorList>
            <person name="Stott M."/>
        </authorList>
    </citation>
    <scope>NUCLEOTIDE SEQUENCE [LARGE SCALE GENOMIC DNA]</scope>
    <source>
        <strain evidence="1 2">K22</strain>
    </source>
</reference>
<dbReference type="Proteomes" id="UP000031518">
    <property type="component" value="Unassembled WGS sequence"/>
</dbReference>
<protein>
    <submittedName>
        <fullName evidence="1">YbbR-like protein</fullName>
    </submittedName>
</protein>
<keyword evidence="2" id="KW-1185">Reference proteome</keyword>
<dbReference type="PANTHER" id="PTHR37804:SF1">
    <property type="entry name" value="CDAA REGULATORY PROTEIN CDAR"/>
    <property type="match status" value="1"/>
</dbReference>
<dbReference type="InterPro" id="IPR053154">
    <property type="entry name" value="c-di-AMP_regulator"/>
</dbReference>
<dbReference type="InterPro" id="IPR012505">
    <property type="entry name" value="YbbR"/>
</dbReference>
<dbReference type="EMBL" id="CBXV010000008">
    <property type="protein sequence ID" value="CDM66576.1"/>
    <property type="molecule type" value="Genomic_DNA"/>
</dbReference>
<proteinExistence type="predicted"/>
<dbReference type="PANTHER" id="PTHR37804">
    <property type="entry name" value="CDAA REGULATORY PROTEIN CDAR"/>
    <property type="match status" value="1"/>
</dbReference>
<dbReference type="AlphaFoldDB" id="A0A0B6WZT7"/>
<dbReference type="Pfam" id="PF07949">
    <property type="entry name" value="YbbR"/>
    <property type="match status" value="1"/>
</dbReference>
<organism evidence="1 2">
    <name type="scientific">Pyrinomonas methylaliphatogenes</name>
    <dbReference type="NCBI Taxonomy" id="454194"/>
    <lineage>
        <taxon>Bacteria</taxon>
        <taxon>Pseudomonadati</taxon>
        <taxon>Acidobacteriota</taxon>
        <taxon>Blastocatellia</taxon>
        <taxon>Blastocatellales</taxon>
        <taxon>Pyrinomonadaceae</taxon>
        <taxon>Pyrinomonas</taxon>
    </lineage>
</organism>
<accession>A0A0B6WZT7</accession>